<dbReference type="GO" id="GO:0005886">
    <property type="term" value="C:plasma membrane"/>
    <property type="evidence" value="ECO:0007669"/>
    <property type="project" value="TreeGrafter"/>
</dbReference>
<evidence type="ECO:0000259" key="1">
    <source>
        <dbReference type="PROSITE" id="PS51412"/>
    </source>
</evidence>
<dbReference type="AlphaFoldDB" id="A0A9Q0KBJ7"/>
<dbReference type="Proteomes" id="UP001141806">
    <property type="component" value="Unassembled WGS sequence"/>
</dbReference>
<feature type="domain" description="MACPF" evidence="1">
    <location>
        <begin position="1"/>
        <end position="212"/>
    </location>
</feature>
<evidence type="ECO:0000313" key="2">
    <source>
        <dbReference type="EMBL" id="KAJ4967419.1"/>
    </source>
</evidence>
<accession>A0A9Q0KBJ7</accession>
<dbReference type="OrthoDB" id="1366754at2759"/>
<dbReference type="GO" id="GO:2000031">
    <property type="term" value="P:regulation of salicylic acid mediated signaling pathway"/>
    <property type="evidence" value="ECO:0007669"/>
    <property type="project" value="InterPro"/>
</dbReference>
<reference evidence="2" key="1">
    <citation type="journal article" date="2023" name="Plant J.">
        <title>The genome of the king protea, Protea cynaroides.</title>
        <authorList>
            <person name="Chang J."/>
            <person name="Duong T.A."/>
            <person name="Schoeman C."/>
            <person name="Ma X."/>
            <person name="Roodt D."/>
            <person name="Barker N."/>
            <person name="Li Z."/>
            <person name="Van de Peer Y."/>
            <person name="Mizrachi E."/>
        </authorList>
    </citation>
    <scope>NUCLEOTIDE SEQUENCE</scope>
    <source>
        <tissue evidence="2">Young leaves</tissue>
    </source>
</reference>
<keyword evidence="3" id="KW-1185">Reference proteome</keyword>
<dbReference type="PANTHER" id="PTHR33199">
    <property type="entry name" value="MACPF DOMAIN-CONTAINING PROTEIN CAD1"/>
    <property type="match status" value="1"/>
</dbReference>
<dbReference type="EMBL" id="JAMYWD010000007">
    <property type="protein sequence ID" value="KAJ4967419.1"/>
    <property type="molecule type" value="Genomic_DNA"/>
</dbReference>
<proteinExistence type="predicted"/>
<dbReference type="InterPro" id="IPR044663">
    <property type="entry name" value="CAD1/NSL1-like"/>
</dbReference>
<dbReference type="GO" id="GO:0009626">
    <property type="term" value="P:plant-type hypersensitive response"/>
    <property type="evidence" value="ECO:0007669"/>
    <property type="project" value="TreeGrafter"/>
</dbReference>
<sequence length="212" mass="23547">MVTALNERDAAVAAKAEMEALGSFNSVFSFTGSKQIDAASSKSLAVDGFFISLCEVQLMKSPLVLQGKVKQAIPSSWDPSALARFIENFGTHVITSVTIGGKDVIYIKQHHSLPLSNMEIKKYVKDIGDQRFSDTGSHASSGPMKFKDNKGVDPGLFNSQGIYPQPPSAPYLAGKEVWNYLYIFKKYTFHNALQFTSLEYIGLYIRSQWFFH</sequence>
<name>A0A9Q0KBJ7_9MAGN</name>
<gene>
    <name evidence="2" type="ORF">NE237_019268</name>
</gene>
<dbReference type="InterPro" id="IPR020864">
    <property type="entry name" value="MACPF"/>
</dbReference>
<organism evidence="2 3">
    <name type="scientific">Protea cynaroides</name>
    <dbReference type="NCBI Taxonomy" id="273540"/>
    <lineage>
        <taxon>Eukaryota</taxon>
        <taxon>Viridiplantae</taxon>
        <taxon>Streptophyta</taxon>
        <taxon>Embryophyta</taxon>
        <taxon>Tracheophyta</taxon>
        <taxon>Spermatophyta</taxon>
        <taxon>Magnoliopsida</taxon>
        <taxon>Proteales</taxon>
        <taxon>Proteaceae</taxon>
        <taxon>Protea</taxon>
    </lineage>
</organism>
<dbReference type="Pfam" id="PF01823">
    <property type="entry name" value="MACPF"/>
    <property type="match status" value="1"/>
</dbReference>
<protein>
    <recommendedName>
        <fullName evidence="1">MACPF domain-containing protein</fullName>
    </recommendedName>
</protein>
<dbReference type="PANTHER" id="PTHR33199:SF15">
    <property type="entry name" value="MACPF DOMAIN-CONTAINING PROTEIN CAD1-LIKE"/>
    <property type="match status" value="1"/>
</dbReference>
<evidence type="ECO:0000313" key="3">
    <source>
        <dbReference type="Proteomes" id="UP001141806"/>
    </source>
</evidence>
<dbReference type="PROSITE" id="PS51412">
    <property type="entry name" value="MACPF_2"/>
    <property type="match status" value="1"/>
</dbReference>
<comment type="caution">
    <text evidence="2">The sequence shown here is derived from an EMBL/GenBank/DDBJ whole genome shotgun (WGS) entry which is preliminary data.</text>
</comment>